<evidence type="ECO:0000256" key="14">
    <source>
        <dbReference type="ARBA" id="ARBA00026121"/>
    </source>
</evidence>
<keyword evidence="7" id="KW-0547">Nucleotide-binding</keyword>
<evidence type="ECO:0000256" key="18">
    <source>
        <dbReference type="SAM" id="SignalP"/>
    </source>
</evidence>
<dbReference type="InterPro" id="IPR042099">
    <property type="entry name" value="ANL_N_sf"/>
</dbReference>
<evidence type="ECO:0000256" key="3">
    <source>
        <dbReference type="ARBA" id="ARBA00022448"/>
    </source>
</evidence>
<keyword evidence="4" id="KW-1003">Cell membrane</keyword>
<comment type="caution">
    <text evidence="21">The sequence shown here is derived from an EMBL/GenBank/DDBJ whole genome shotgun (WGS) entry which is preliminary data.</text>
</comment>
<evidence type="ECO:0000256" key="4">
    <source>
        <dbReference type="ARBA" id="ARBA00022475"/>
    </source>
</evidence>
<dbReference type="SUPFAM" id="SSF56801">
    <property type="entry name" value="Acetyl-CoA synthetase-like"/>
    <property type="match status" value="1"/>
</dbReference>
<comment type="catalytic activity">
    <reaction evidence="17">
        <text>tetracosanoate + ATP + CoA = tetracosanoyl-CoA + AMP + diphosphate</text>
        <dbReference type="Rhea" id="RHEA:33639"/>
        <dbReference type="ChEBI" id="CHEBI:30616"/>
        <dbReference type="ChEBI" id="CHEBI:31014"/>
        <dbReference type="ChEBI" id="CHEBI:33019"/>
        <dbReference type="ChEBI" id="CHEBI:57287"/>
        <dbReference type="ChEBI" id="CHEBI:65052"/>
        <dbReference type="ChEBI" id="CHEBI:456215"/>
    </reaction>
    <physiologicalReaction direction="left-to-right" evidence="17">
        <dbReference type="Rhea" id="RHEA:33640"/>
    </physiologicalReaction>
</comment>
<evidence type="ECO:0000256" key="12">
    <source>
        <dbReference type="ARBA" id="ARBA00023136"/>
    </source>
</evidence>
<dbReference type="GO" id="GO:0005324">
    <property type="term" value="F:long-chain fatty acid transmembrane transporter activity"/>
    <property type="evidence" value="ECO:0007669"/>
    <property type="project" value="TreeGrafter"/>
</dbReference>
<evidence type="ECO:0000259" key="20">
    <source>
        <dbReference type="Pfam" id="PF13193"/>
    </source>
</evidence>
<evidence type="ECO:0000256" key="11">
    <source>
        <dbReference type="ARBA" id="ARBA00023098"/>
    </source>
</evidence>
<evidence type="ECO:0000256" key="7">
    <source>
        <dbReference type="ARBA" id="ARBA00022741"/>
    </source>
</evidence>
<keyword evidence="5" id="KW-0436">Ligase</keyword>
<evidence type="ECO:0000256" key="16">
    <source>
        <dbReference type="ARBA" id="ARBA00041297"/>
    </source>
</evidence>
<evidence type="ECO:0000256" key="6">
    <source>
        <dbReference type="ARBA" id="ARBA00022692"/>
    </source>
</evidence>
<dbReference type="InterPro" id="IPR020845">
    <property type="entry name" value="AMP-binding_CS"/>
</dbReference>
<feature type="chain" id="PRO_5036444911" description="long-chain-fatty-acid--CoA ligase" evidence="18">
    <location>
        <begin position="20"/>
        <end position="619"/>
    </location>
</feature>
<keyword evidence="10" id="KW-0445">Lipid transport</keyword>
<comment type="catalytic activity">
    <reaction evidence="13">
        <text>a long-chain fatty acid + ATP + CoA = a long-chain fatty acyl-CoA + AMP + diphosphate</text>
        <dbReference type="Rhea" id="RHEA:15421"/>
        <dbReference type="ChEBI" id="CHEBI:30616"/>
        <dbReference type="ChEBI" id="CHEBI:33019"/>
        <dbReference type="ChEBI" id="CHEBI:57287"/>
        <dbReference type="ChEBI" id="CHEBI:57560"/>
        <dbReference type="ChEBI" id="CHEBI:83139"/>
        <dbReference type="ChEBI" id="CHEBI:456215"/>
        <dbReference type="EC" id="6.2.1.3"/>
    </reaction>
    <physiologicalReaction direction="left-to-right" evidence="13">
        <dbReference type="Rhea" id="RHEA:15422"/>
    </physiologicalReaction>
</comment>
<dbReference type="Gene3D" id="3.40.50.12780">
    <property type="entry name" value="N-terminal domain of ligase-like"/>
    <property type="match status" value="1"/>
</dbReference>
<dbReference type="AlphaFoldDB" id="A0A8X7XLR9"/>
<dbReference type="PROSITE" id="PS00455">
    <property type="entry name" value="AMP_BINDING"/>
    <property type="match status" value="1"/>
</dbReference>
<evidence type="ECO:0000313" key="22">
    <source>
        <dbReference type="Proteomes" id="UP000886611"/>
    </source>
</evidence>
<organism evidence="21 22">
    <name type="scientific">Polypterus senegalus</name>
    <name type="common">Senegal bichir</name>
    <dbReference type="NCBI Taxonomy" id="55291"/>
    <lineage>
        <taxon>Eukaryota</taxon>
        <taxon>Metazoa</taxon>
        <taxon>Chordata</taxon>
        <taxon>Craniata</taxon>
        <taxon>Vertebrata</taxon>
        <taxon>Euteleostomi</taxon>
        <taxon>Actinopterygii</taxon>
        <taxon>Polypteriformes</taxon>
        <taxon>Polypteridae</taxon>
        <taxon>Polypterus</taxon>
    </lineage>
</organism>
<dbReference type="Pfam" id="PF13193">
    <property type="entry name" value="AMP-binding_C"/>
    <property type="match status" value="1"/>
</dbReference>
<gene>
    <name evidence="21" type="primary">Slc27a2_1</name>
    <name evidence="21" type="ORF">GTO96_0005973</name>
</gene>
<accession>A0A8X7XLR9</accession>
<dbReference type="Pfam" id="PF00501">
    <property type="entry name" value="AMP-binding"/>
    <property type="match status" value="1"/>
</dbReference>
<reference evidence="21 22" key="1">
    <citation type="journal article" date="2021" name="Cell">
        <title>Tracing the genetic footprints of vertebrate landing in non-teleost ray-finned fishes.</title>
        <authorList>
            <person name="Bi X."/>
            <person name="Wang K."/>
            <person name="Yang L."/>
            <person name="Pan H."/>
            <person name="Jiang H."/>
            <person name="Wei Q."/>
            <person name="Fang M."/>
            <person name="Yu H."/>
            <person name="Zhu C."/>
            <person name="Cai Y."/>
            <person name="He Y."/>
            <person name="Gan X."/>
            <person name="Zeng H."/>
            <person name="Yu D."/>
            <person name="Zhu Y."/>
            <person name="Jiang H."/>
            <person name="Qiu Q."/>
            <person name="Yang H."/>
            <person name="Zhang Y.E."/>
            <person name="Wang W."/>
            <person name="Zhu M."/>
            <person name="He S."/>
            <person name="Zhang G."/>
        </authorList>
    </citation>
    <scope>NUCLEOTIDE SEQUENCE [LARGE SCALE GENOMIC DNA]</scope>
    <source>
        <strain evidence="21">Bchr_013</strain>
    </source>
</reference>
<dbReference type="InterPro" id="IPR045851">
    <property type="entry name" value="AMP-bd_C_sf"/>
</dbReference>
<dbReference type="EC" id="6.2.1.3" evidence="14"/>
<dbReference type="GO" id="GO:0044539">
    <property type="term" value="P:long-chain fatty acid import into cell"/>
    <property type="evidence" value="ECO:0007669"/>
    <property type="project" value="TreeGrafter"/>
</dbReference>
<evidence type="ECO:0000259" key="19">
    <source>
        <dbReference type="Pfam" id="PF00501"/>
    </source>
</evidence>
<dbReference type="InterPro" id="IPR000873">
    <property type="entry name" value="AMP-dep_synth/lig_dom"/>
</dbReference>
<keyword evidence="9" id="KW-1133">Transmembrane helix</keyword>
<keyword evidence="12" id="KW-0472">Membrane</keyword>
<dbReference type="Proteomes" id="UP000886611">
    <property type="component" value="Unassembled WGS sequence"/>
</dbReference>
<keyword evidence="6" id="KW-0812">Transmembrane</keyword>
<evidence type="ECO:0000256" key="10">
    <source>
        <dbReference type="ARBA" id="ARBA00023055"/>
    </source>
</evidence>
<evidence type="ECO:0000256" key="2">
    <source>
        <dbReference type="ARBA" id="ARBA00006432"/>
    </source>
</evidence>
<keyword evidence="18" id="KW-0732">Signal</keyword>
<evidence type="ECO:0000256" key="17">
    <source>
        <dbReference type="ARBA" id="ARBA00048666"/>
    </source>
</evidence>
<keyword evidence="8" id="KW-0276">Fatty acid metabolism</keyword>
<keyword evidence="22" id="KW-1185">Reference proteome</keyword>
<dbReference type="GO" id="GO:0005886">
    <property type="term" value="C:plasma membrane"/>
    <property type="evidence" value="ECO:0007669"/>
    <property type="project" value="UniProtKB-SubCell"/>
</dbReference>
<dbReference type="InterPro" id="IPR025110">
    <property type="entry name" value="AMP-bd_C"/>
</dbReference>
<sequence>MYAICALLALLVFLPQLLRHFFPYFWQDANYLFQYLRCGVRISRYSTKKPFYSVLDSFLDNVKKQPEKPFIIFEDQVYSYQEAERRSNKVARALRSHAGLNHGDCVAVFIGNEPNFLWTWLALAKLGCIASLLNYNIRAKSLLHCFTCCGANVLLVAAELKSAVEEVLPTLREKNVSVYIFSDTSDNEDIQSLGDKINQASDEPLPQSLRDSINIHSKAAYIYTSGTTGLPKAAVVTHHRLWAACFLQGMLGVKSNDIIYINLPLYHSAGLLMGVLGAIERGITIVLSRKFSTSQFWNDCRKHNVTVIQYVGEVLRYLCNTPKSDSDRHHRVRLAIGNGARMDTWKEFLHRFGDIQVCECYGATEGNVGFINYIGRVGAIGREVFIHKKLFPYSLIKYDTEREEPVRDSRGFCKEVEKGETGLLVLKITKIAPFTGYAKNREQTEKKQIRDVLKKGDVYFNSGDLLKVDRDNFIYFQDRIGDTFRWKGENVATSEVESILILVDCIAEANVYGVLVPGHEGRTGMASVKLKEGKQFNAGDFFTTVAHHLPTYARPRFIRIQNSIEVTGTLKQLKVKLSKEGFNMDTIRDQLYFLDDKAKTYVPMTRSIYEAIINKEMRL</sequence>
<evidence type="ECO:0000313" key="21">
    <source>
        <dbReference type="EMBL" id="KAG2470481.1"/>
    </source>
</evidence>
<dbReference type="GO" id="GO:0000166">
    <property type="term" value="F:nucleotide binding"/>
    <property type="evidence" value="ECO:0007669"/>
    <property type="project" value="UniProtKB-KW"/>
</dbReference>
<comment type="similarity">
    <text evidence="2">Belongs to the ATP-dependent AMP-binding enzyme family.</text>
</comment>
<evidence type="ECO:0000256" key="1">
    <source>
        <dbReference type="ARBA" id="ARBA00004651"/>
    </source>
</evidence>
<dbReference type="GO" id="GO:0004467">
    <property type="term" value="F:long-chain fatty acid-CoA ligase activity"/>
    <property type="evidence" value="ECO:0007669"/>
    <property type="project" value="UniProtKB-EC"/>
</dbReference>
<evidence type="ECO:0000256" key="13">
    <source>
        <dbReference type="ARBA" id="ARBA00024484"/>
    </source>
</evidence>
<proteinExistence type="inferred from homology"/>
<keyword evidence="3" id="KW-0813">Transport</keyword>
<feature type="signal peptide" evidence="18">
    <location>
        <begin position="1"/>
        <end position="19"/>
    </location>
</feature>
<evidence type="ECO:0000256" key="5">
    <source>
        <dbReference type="ARBA" id="ARBA00022598"/>
    </source>
</evidence>
<keyword evidence="11" id="KW-0443">Lipid metabolism</keyword>
<dbReference type="FunFam" id="3.40.50.12780:FF:000005">
    <property type="entry name" value="Solute carrier family 27 member 6"/>
    <property type="match status" value="1"/>
</dbReference>
<dbReference type="PANTHER" id="PTHR43107">
    <property type="entry name" value="LONG-CHAIN FATTY ACID TRANSPORT PROTEIN"/>
    <property type="match status" value="1"/>
</dbReference>
<evidence type="ECO:0000256" key="8">
    <source>
        <dbReference type="ARBA" id="ARBA00022832"/>
    </source>
</evidence>
<dbReference type="PANTHER" id="PTHR43107:SF4">
    <property type="entry name" value="LONG-CHAIN FATTY ACID TRANSPORT PROTEIN 2"/>
    <property type="match status" value="1"/>
</dbReference>
<comment type="catalytic activity">
    <reaction evidence="15">
        <text>a very long-chain fatty acid + ATP + CoA = a very long-chain fatty acyl-CoA + AMP + diphosphate</text>
        <dbReference type="Rhea" id="RHEA:54536"/>
        <dbReference type="ChEBI" id="CHEBI:30616"/>
        <dbReference type="ChEBI" id="CHEBI:33019"/>
        <dbReference type="ChEBI" id="CHEBI:57287"/>
        <dbReference type="ChEBI" id="CHEBI:58950"/>
        <dbReference type="ChEBI" id="CHEBI:138261"/>
        <dbReference type="ChEBI" id="CHEBI:456215"/>
    </reaction>
    <physiologicalReaction direction="left-to-right" evidence="15">
        <dbReference type="Rhea" id="RHEA:54537"/>
    </physiologicalReaction>
</comment>
<evidence type="ECO:0000256" key="15">
    <source>
        <dbReference type="ARBA" id="ARBA00036527"/>
    </source>
</evidence>
<dbReference type="OrthoDB" id="288590at2759"/>
<dbReference type="Gene3D" id="3.30.300.30">
    <property type="match status" value="1"/>
</dbReference>
<feature type="non-terminal residue" evidence="21">
    <location>
        <position position="619"/>
    </location>
</feature>
<dbReference type="NCBIfam" id="NF006134">
    <property type="entry name" value="PRK08279.1"/>
    <property type="match status" value="1"/>
</dbReference>
<feature type="domain" description="AMP-binding enzyme C-terminal" evidence="20">
    <location>
        <begin position="495"/>
        <end position="569"/>
    </location>
</feature>
<dbReference type="FunFam" id="3.30.300.30:FF:000002">
    <property type="entry name" value="Long-chain fatty acid transport protein 1"/>
    <property type="match status" value="1"/>
</dbReference>
<protein>
    <recommendedName>
        <fullName evidence="14">long-chain-fatty-acid--CoA ligase</fullName>
        <ecNumber evidence="14">6.2.1.3</ecNumber>
    </recommendedName>
    <alternativeName>
        <fullName evidence="16">Long-chain-fatty-acid--CoA ligase</fullName>
    </alternativeName>
</protein>
<evidence type="ECO:0000256" key="9">
    <source>
        <dbReference type="ARBA" id="ARBA00022989"/>
    </source>
</evidence>
<feature type="domain" description="AMP-dependent synthetase/ligase" evidence="19">
    <location>
        <begin position="60"/>
        <end position="372"/>
    </location>
</feature>
<feature type="non-terminal residue" evidence="21">
    <location>
        <position position="1"/>
    </location>
</feature>
<comment type="subcellular location">
    <subcellularLocation>
        <location evidence="1">Cell membrane</location>
        <topology evidence="1">Multi-pass membrane protein</topology>
    </subcellularLocation>
</comment>
<name>A0A8X7XLR9_POLSE</name>
<dbReference type="EMBL" id="JAATIS010000094">
    <property type="protein sequence ID" value="KAG2470481.1"/>
    <property type="molecule type" value="Genomic_DNA"/>
</dbReference>
<dbReference type="GO" id="GO:0005789">
    <property type="term" value="C:endoplasmic reticulum membrane"/>
    <property type="evidence" value="ECO:0007669"/>
    <property type="project" value="TreeGrafter"/>
</dbReference>